<accession>A0A1G4JV46</accession>
<keyword evidence="4" id="KW-1185">Reference proteome</keyword>
<dbReference type="Proteomes" id="UP000191144">
    <property type="component" value="Chromosome F"/>
</dbReference>
<dbReference type="PANTHER" id="PTHR12455:SF0">
    <property type="entry name" value="NUCLEOLAR COMPLEX PROTEIN 4 HOMOLOG"/>
    <property type="match status" value="1"/>
</dbReference>
<evidence type="ECO:0000313" key="4">
    <source>
        <dbReference type="Proteomes" id="UP000191144"/>
    </source>
</evidence>
<evidence type="ECO:0000256" key="1">
    <source>
        <dbReference type="ARBA" id="ARBA00007797"/>
    </source>
</evidence>
<dbReference type="Pfam" id="PF03914">
    <property type="entry name" value="CBF"/>
    <property type="match status" value="1"/>
</dbReference>
<dbReference type="InterPro" id="IPR005612">
    <property type="entry name" value="CCAAT-binding_factor"/>
</dbReference>
<proteinExistence type="inferred from homology"/>
<dbReference type="GO" id="GO:0042254">
    <property type="term" value="P:ribosome biogenesis"/>
    <property type="evidence" value="ECO:0007669"/>
    <property type="project" value="InterPro"/>
</dbReference>
<feature type="domain" description="CCAAT-binding factor" evidence="2">
    <location>
        <begin position="311"/>
        <end position="476"/>
    </location>
</feature>
<reference evidence="4" key="1">
    <citation type="submission" date="2016-03" db="EMBL/GenBank/DDBJ databases">
        <authorList>
            <person name="Devillers Hugo."/>
        </authorList>
    </citation>
    <scope>NUCLEOTIDE SEQUENCE [LARGE SCALE GENOMIC DNA]</scope>
</reference>
<gene>
    <name evidence="3" type="ORF">LAME_0F09736G</name>
</gene>
<dbReference type="PANTHER" id="PTHR12455">
    <property type="entry name" value="NUCLEOLAR COMPLEX PROTEIN 4"/>
    <property type="match status" value="1"/>
</dbReference>
<dbReference type="GO" id="GO:0030692">
    <property type="term" value="C:Noc4p-Nop14p complex"/>
    <property type="evidence" value="ECO:0007669"/>
    <property type="project" value="TreeGrafter"/>
</dbReference>
<dbReference type="AlphaFoldDB" id="A0A1G4JV46"/>
<name>A0A1G4JV46_9SACH</name>
<dbReference type="GO" id="GO:0032040">
    <property type="term" value="C:small-subunit processome"/>
    <property type="evidence" value="ECO:0007669"/>
    <property type="project" value="TreeGrafter"/>
</dbReference>
<dbReference type="EMBL" id="LT598477">
    <property type="protein sequence ID" value="SCU94877.1"/>
    <property type="molecule type" value="Genomic_DNA"/>
</dbReference>
<evidence type="ECO:0000313" key="3">
    <source>
        <dbReference type="EMBL" id="SCU94877.1"/>
    </source>
</evidence>
<dbReference type="OrthoDB" id="10263185at2759"/>
<dbReference type="InterPro" id="IPR027193">
    <property type="entry name" value="Noc4"/>
</dbReference>
<evidence type="ECO:0000259" key="2">
    <source>
        <dbReference type="Pfam" id="PF03914"/>
    </source>
</evidence>
<organism evidence="3 4">
    <name type="scientific">Lachancea meyersii CBS 8951</name>
    <dbReference type="NCBI Taxonomy" id="1266667"/>
    <lineage>
        <taxon>Eukaryota</taxon>
        <taxon>Fungi</taxon>
        <taxon>Dikarya</taxon>
        <taxon>Ascomycota</taxon>
        <taxon>Saccharomycotina</taxon>
        <taxon>Saccharomycetes</taxon>
        <taxon>Saccharomycetales</taxon>
        <taxon>Saccharomycetaceae</taxon>
        <taxon>Lachancea</taxon>
    </lineage>
</organism>
<protein>
    <submittedName>
        <fullName evidence="3">LAME_0F09736g1_1</fullName>
    </submittedName>
</protein>
<sequence>MLLSKDEIASCAKRVAASTDRRHYNNIVKLVSQYPDLSQVEESAFENDEPTLRFLTMALLPVFRKLFSRGQLNPAKAASANEKQFSQWCRKLYNSYKSKLLHCISCIPFESSLALDCLDAYMQLLEQEAIHFASHDDAPFFPNKTLKALILAIFKSNVSSSVDAADGQSKNPVVLEFTQSYYKKHVDIQYYFQAEMTALTQEDESIKTLDHMQLMAKWLSIMNHDNHYSSEDADLEIFVPQPPQAMENESQFKSNLEKNWLFFLNLSGLPTTHYKTTLLILHRRIIPHFNTPTKLMDFLTDSYDLGDHVVSLLALNGLFELMRRYNLEYAHFYSKLYQLVTPSLMHVKHRSRFLRLAELFLSSTHVSANLVASFIKRLARLTLDSPPAAIVSVLPFIYNLLKKHPTCMIMLHDPDYISDPFADADKIALVKERRRQYTDPYKMEESNPEITNAIESSLWELDSLTNHYHPNVATLAKIFSQPFRKHNYNMEDFLDWSYDSLLQAEVTRKLKVSPALEFEEYGAAFGEYIKCVEW</sequence>
<comment type="similarity">
    <text evidence="1">Belongs to the CBF/MAK21 family.</text>
</comment>